<dbReference type="AlphaFoldDB" id="A0A1I7LBA8"/>
<dbReference type="STRING" id="1035707.SAMN05216552_102621"/>
<accession>A0A1I7LBA8</accession>
<organism evidence="3 4">
    <name type="scientific">Pseudoduganella namucuonensis</name>
    <dbReference type="NCBI Taxonomy" id="1035707"/>
    <lineage>
        <taxon>Bacteria</taxon>
        <taxon>Pseudomonadati</taxon>
        <taxon>Pseudomonadota</taxon>
        <taxon>Betaproteobacteria</taxon>
        <taxon>Burkholderiales</taxon>
        <taxon>Oxalobacteraceae</taxon>
        <taxon>Telluria group</taxon>
        <taxon>Pseudoduganella</taxon>
    </lineage>
</organism>
<feature type="chain" id="PRO_5011619526" description="Colicin import membrane protein" evidence="2">
    <location>
        <begin position="27"/>
        <end position="243"/>
    </location>
</feature>
<dbReference type="RefSeq" id="WP_093558004.1">
    <property type="nucleotide sequence ID" value="NZ_FPBO01000026.1"/>
</dbReference>
<evidence type="ECO:0000313" key="3">
    <source>
        <dbReference type="EMBL" id="SFV06991.1"/>
    </source>
</evidence>
<proteinExistence type="predicted"/>
<feature type="compositionally biased region" description="Basic and acidic residues" evidence="1">
    <location>
        <begin position="167"/>
        <end position="178"/>
    </location>
</feature>
<evidence type="ECO:0000256" key="2">
    <source>
        <dbReference type="SAM" id="SignalP"/>
    </source>
</evidence>
<keyword evidence="4" id="KW-1185">Reference proteome</keyword>
<evidence type="ECO:0008006" key="5">
    <source>
        <dbReference type="Google" id="ProtNLM"/>
    </source>
</evidence>
<protein>
    <recommendedName>
        <fullName evidence="5">Colicin import membrane protein</fullName>
    </recommendedName>
</protein>
<dbReference type="Proteomes" id="UP000199391">
    <property type="component" value="Unassembled WGS sequence"/>
</dbReference>
<feature type="compositionally biased region" description="Basic and acidic residues" evidence="1">
    <location>
        <begin position="189"/>
        <end position="216"/>
    </location>
</feature>
<reference evidence="4" key="1">
    <citation type="submission" date="2016-10" db="EMBL/GenBank/DDBJ databases">
        <authorList>
            <person name="Varghese N."/>
            <person name="Submissions S."/>
        </authorList>
    </citation>
    <scope>NUCLEOTIDE SEQUENCE [LARGE SCALE GENOMIC DNA]</scope>
    <source>
        <strain evidence="4">CGMCC 1.11014</strain>
    </source>
</reference>
<feature type="signal peptide" evidence="2">
    <location>
        <begin position="1"/>
        <end position="26"/>
    </location>
</feature>
<gene>
    <name evidence="3" type="ORF">SAMN05216552_102621</name>
</gene>
<dbReference type="EMBL" id="FPBO01000026">
    <property type="protein sequence ID" value="SFV06991.1"/>
    <property type="molecule type" value="Genomic_DNA"/>
</dbReference>
<evidence type="ECO:0000256" key="1">
    <source>
        <dbReference type="SAM" id="MobiDB-lite"/>
    </source>
</evidence>
<evidence type="ECO:0000313" key="4">
    <source>
        <dbReference type="Proteomes" id="UP000199391"/>
    </source>
</evidence>
<name>A0A1I7LBA8_9BURK</name>
<keyword evidence="2" id="KW-0732">Signal</keyword>
<feature type="region of interest" description="Disordered" evidence="1">
    <location>
        <begin position="129"/>
        <end position="216"/>
    </location>
</feature>
<dbReference type="OrthoDB" id="8777086at2"/>
<sequence>MAKHDKRVACAMMVAALATLAGMAQAQNMGQAPLLEPVVPRTHSVEQADAKLKEVEQARAAVGAEYAASEEVCNTRFFVNHCLDQAKEKRRAALSGLRAIEVEASRFKRQHAVEQRDRELADRLKKDEEELARRAAAPQPARAEREPAKPAAKPGPTLDQRQAAYEAKVKRQQEKDAAEAGLRAQNVAEFEKKKADSERRQAQVAEKKLAREEKARKRAAEAEAAAKASAAKAEAAAAKERGK</sequence>